<dbReference type="Pfam" id="PF09684">
    <property type="entry name" value="Tail_P2_I"/>
    <property type="match status" value="1"/>
</dbReference>
<dbReference type="Proteomes" id="UP000317982">
    <property type="component" value="Unassembled WGS sequence"/>
</dbReference>
<gene>
    <name evidence="1" type="ORF">FL583_19335</name>
</gene>
<keyword evidence="2" id="KW-1185">Reference proteome</keyword>
<dbReference type="InterPro" id="IPR006521">
    <property type="entry name" value="Tail_protein_I"/>
</dbReference>
<proteinExistence type="predicted"/>
<organism evidence="1 2">
    <name type="scientific">Cryptosporangium phraense</name>
    <dbReference type="NCBI Taxonomy" id="2593070"/>
    <lineage>
        <taxon>Bacteria</taxon>
        <taxon>Bacillati</taxon>
        <taxon>Actinomycetota</taxon>
        <taxon>Actinomycetes</taxon>
        <taxon>Cryptosporangiales</taxon>
        <taxon>Cryptosporangiaceae</taxon>
        <taxon>Cryptosporangium</taxon>
    </lineage>
</organism>
<name>A0A545APX7_9ACTN</name>
<dbReference type="AlphaFoldDB" id="A0A545APX7"/>
<evidence type="ECO:0000313" key="2">
    <source>
        <dbReference type="Proteomes" id="UP000317982"/>
    </source>
</evidence>
<protein>
    <submittedName>
        <fullName evidence="1">Phage tail protein</fullName>
    </submittedName>
</protein>
<evidence type="ECO:0000313" key="1">
    <source>
        <dbReference type="EMBL" id="TQS43388.1"/>
    </source>
</evidence>
<dbReference type="OrthoDB" id="7060258at2"/>
<dbReference type="InParanoid" id="A0A545APX7"/>
<dbReference type="RefSeq" id="WP_142706086.1">
    <property type="nucleotide sequence ID" value="NZ_VIRS01000013.1"/>
</dbReference>
<comment type="caution">
    <text evidence="1">The sequence shown here is derived from an EMBL/GenBank/DDBJ whole genome shotgun (WGS) entry which is preliminary data.</text>
</comment>
<sequence length="164" mass="17695">MRRRAIERLLPAAYQRAAVDGSVLAALLDVMEALHEPDEALIDDVDRLFTPYLTTDDLVPFLARWVALDHLVASSGALVPLGRLRNLLAESAALARVRGTPAGLQRFLVLATGVDGIVVEEPSTRAFHFRVRVPGAAVGQLALVNRLVRAEKPAATTCEVVVDP</sequence>
<dbReference type="EMBL" id="VIRS01000013">
    <property type="protein sequence ID" value="TQS43388.1"/>
    <property type="molecule type" value="Genomic_DNA"/>
</dbReference>
<reference evidence="1 2" key="1">
    <citation type="submission" date="2019-07" db="EMBL/GenBank/DDBJ databases">
        <title>Cryptosporangium phraense sp. nov., isolated from plant litter.</title>
        <authorList>
            <person name="Suriyachadkun C."/>
        </authorList>
    </citation>
    <scope>NUCLEOTIDE SEQUENCE [LARGE SCALE GENOMIC DNA]</scope>
    <source>
        <strain evidence="1 2">A-T 5661</strain>
    </source>
</reference>
<accession>A0A545APX7</accession>